<reference evidence="2 3" key="2">
    <citation type="submission" date="2018-06" db="EMBL/GenBank/DDBJ databases">
        <authorList>
            <consortium name="Pathogen Informatics"/>
            <person name="Doyle S."/>
        </authorList>
    </citation>
    <scope>NUCLEOTIDE SEQUENCE [LARGE SCALE GENOMIC DNA]</scope>
    <source>
        <strain evidence="2 3">NCTC10476</strain>
    </source>
</reference>
<evidence type="ECO:0000313" key="2">
    <source>
        <dbReference type="EMBL" id="SUQ01402.1"/>
    </source>
</evidence>
<name>A0A085UB46_YERRU</name>
<accession>A0A085UB46</accession>
<proteinExistence type="predicted"/>
<dbReference type="RefSeq" id="WP_004719236.1">
    <property type="nucleotide sequence ID" value="NZ_CP084639.1"/>
</dbReference>
<dbReference type="EMBL" id="LN681231">
    <property type="protein sequence ID" value="CEK28688.1"/>
    <property type="molecule type" value="Genomic_DNA"/>
</dbReference>
<gene>
    <name evidence="1" type="ORF">CSF007_14820</name>
    <name evidence="2" type="ORF">NCTC10476_02754</name>
</gene>
<reference evidence="1" key="1">
    <citation type="journal article" date="2015" name="Genome Announc.">
        <title>Complete Genome Sequence of Yersinia ruckeri Strain CSF007-82, Etiologic Agent of Red Mouth Disease in Salmonid Fish.</title>
        <authorList>
            <person name="Nelson M.C."/>
            <person name="LaPatra S.E."/>
            <person name="Welch T.J."/>
            <person name="Graf J."/>
        </authorList>
    </citation>
    <scope>NUCLEOTIDE SEQUENCE</scope>
    <source>
        <strain evidence="1">CSF007-82</strain>
    </source>
</reference>
<dbReference type="PATRIC" id="fig|29486.44.peg.192"/>
<dbReference type="AlphaFoldDB" id="A0A085UB46"/>
<sequence length="40" mass="4564">MTLQQNLLVFQIKAIALALITRYLRNPPTATSTVNYRQSD</sequence>
<protein>
    <submittedName>
        <fullName evidence="1">Uncharacterized protein</fullName>
    </submittedName>
</protein>
<dbReference type="EMBL" id="UHJG01000001">
    <property type="protein sequence ID" value="SUQ01402.1"/>
    <property type="molecule type" value="Genomic_DNA"/>
</dbReference>
<evidence type="ECO:0000313" key="3">
    <source>
        <dbReference type="Proteomes" id="UP000255169"/>
    </source>
</evidence>
<keyword evidence="3" id="KW-1185">Reference proteome</keyword>
<organism evidence="1">
    <name type="scientific">Yersinia ruckeri</name>
    <dbReference type="NCBI Taxonomy" id="29486"/>
    <lineage>
        <taxon>Bacteria</taxon>
        <taxon>Pseudomonadati</taxon>
        <taxon>Pseudomonadota</taxon>
        <taxon>Gammaproteobacteria</taxon>
        <taxon>Enterobacterales</taxon>
        <taxon>Yersiniaceae</taxon>
        <taxon>Yersinia</taxon>
    </lineage>
</organism>
<evidence type="ECO:0000313" key="1">
    <source>
        <dbReference type="EMBL" id="CEK28688.1"/>
    </source>
</evidence>
<dbReference type="Proteomes" id="UP000255169">
    <property type="component" value="Unassembled WGS sequence"/>
</dbReference>